<feature type="compositionally biased region" description="Polar residues" evidence="1">
    <location>
        <begin position="1"/>
        <end position="15"/>
    </location>
</feature>
<sequence>MHTYTHTHTQVVNPTYTPPADTKLPQGTPPYDPLNLYHATAPLSTAISTALLPLRLPSPSSRRSTPTTIPLGPLIHTLTPLSDAKIVDLSLLFPRGGSPASSLLRPRQTSRDSARDPRERRRAEGTPPGLWEREGMSAVSGWLHVSAKASTSTSTSGDKKARLSVFAENAVFRGLGPTPSPPDPRADPKTQPKILPWEKCYHDIKLRDSIHHMAVAVEKGVPLPFDGFPSSVLEAHKPPTQKGQEIPGYLRAPVVTDLRTHSGISERLRKSAGTLQTIAKGKRSKLAVQFAKHHIGEEEWTEAAEQLHSFAISYDPKSVNRS</sequence>
<dbReference type="PANTHER" id="PTHR13391:SF0">
    <property type="entry name" value="PROTEIN MISATO HOMOLOG 1"/>
    <property type="match status" value="1"/>
</dbReference>
<organism evidence="2">
    <name type="scientific">Lotharella globosa</name>
    <dbReference type="NCBI Taxonomy" id="91324"/>
    <lineage>
        <taxon>Eukaryota</taxon>
        <taxon>Sar</taxon>
        <taxon>Rhizaria</taxon>
        <taxon>Cercozoa</taxon>
        <taxon>Chlorarachniophyceae</taxon>
        <taxon>Lotharella</taxon>
    </lineage>
</organism>
<dbReference type="EMBL" id="HBIV01024996">
    <property type="protein sequence ID" value="CAE0666321.1"/>
    <property type="molecule type" value="Transcribed_RNA"/>
</dbReference>
<dbReference type="InterPro" id="IPR049942">
    <property type="entry name" value="DML1/Misato"/>
</dbReference>
<feature type="region of interest" description="Disordered" evidence="1">
    <location>
        <begin position="1"/>
        <end position="35"/>
    </location>
</feature>
<feature type="compositionally biased region" description="Basic and acidic residues" evidence="1">
    <location>
        <begin position="109"/>
        <end position="124"/>
    </location>
</feature>
<feature type="region of interest" description="Disordered" evidence="1">
    <location>
        <begin position="172"/>
        <end position="192"/>
    </location>
</feature>
<protein>
    <submittedName>
        <fullName evidence="2">Uncharacterized protein</fullName>
    </submittedName>
</protein>
<reference evidence="2" key="1">
    <citation type="submission" date="2021-01" db="EMBL/GenBank/DDBJ databases">
        <authorList>
            <person name="Corre E."/>
            <person name="Pelletier E."/>
            <person name="Niang G."/>
            <person name="Scheremetjew M."/>
            <person name="Finn R."/>
            <person name="Kale V."/>
            <person name="Holt S."/>
            <person name="Cochrane G."/>
            <person name="Meng A."/>
            <person name="Brown T."/>
            <person name="Cohen L."/>
        </authorList>
    </citation>
    <scope>NUCLEOTIDE SEQUENCE</scope>
    <source>
        <strain evidence="2">CCCM811</strain>
    </source>
</reference>
<dbReference type="GO" id="GO:0005737">
    <property type="term" value="C:cytoplasm"/>
    <property type="evidence" value="ECO:0007669"/>
    <property type="project" value="TreeGrafter"/>
</dbReference>
<dbReference type="PANTHER" id="PTHR13391">
    <property type="entry name" value="MITOCHONDRIAL DISTRIBUTION REGULATOR MISATO"/>
    <property type="match status" value="1"/>
</dbReference>
<evidence type="ECO:0000313" key="2">
    <source>
        <dbReference type="EMBL" id="CAE0666321.1"/>
    </source>
</evidence>
<accession>A0A7S4DRY4</accession>
<name>A0A7S4DRY4_9EUKA</name>
<feature type="region of interest" description="Disordered" evidence="1">
    <location>
        <begin position="97"/>
        <end position="133"/>
    </location>
</feature>
<dbReference type="AlphaFoldDB" id="A0A7S4DRY4"/>
<proteinExistence type="predicted"/>
<evidence type="ECO:0000256" key="1">
    <source>
        <dbReference type="SAM" id="MobiDB-lite"/>
    </source>
</evidence>
<gene>
    <name evidence="2" type="ORF">LGLO00237_LOCUS17931</name>
</gene>
<dbReference type="GO" id="GO:0007005">
    <property type="term" value="P:mitochondrion organization"/>
    <property type="evidence" value="ECO:0007669"/>
    <property type="project" value="InterPro"/>
</dbReference>